<dbReference type="AlphaFoldDB" id="A0A1I2TLI4"/>
<comment type="similarity">
    <text evidence="2">Belongs to the TULIP P47 family.</text>
</comment>
<dbReference type="InterPro" id="IPR010567">
    <property type="entry name" value="OrfX2/OrfX3/P47"/>
</dbReference>
<dbReference type="Pfam" id="PF06597">
    <property type="entry name" value="Clostridium_P47"/>
    <property type="match status" value="1"/>
</dbReference>
<evidence type="ECO:0000313" key="4">
    <source>
        <dbReference type="EMBL" id="SFG63181.1"/>
    </source>
</evidence>
<reference evidence="5" key="1">
    <citation type="submission" date="2016-10" db="EMBL/GenBank/DDBJ databases">
        <authorList>
            <person name="Varghese N."/>
            <person name="Submissions S."/>
        </authorList>
    </citation>
    <scope>NUCLEOTIDE SEQUENCE [LARGE SCALE GENOMIC DNA]</scope>
    <source>
        <strain evidence="5">DSM 17038</strain>
    </source>
</reference>
<dbReference type="EMBL" id="FOOX01000007">
    <property type="protein sequence ID" value="SFG63181.1"/>
    <property type="molecule type" value="Genomic_DNA"/>
</dbReference>
<dbReference type="RefSeq" id="WP_092471423.1">
    <property type="nucleotide sequence ID" value="NZ_FOOX01000007.1"/>
</dbReference>
<dbReference type="Proteomes" id="UP000199337">
    <property type="component" value="Unassembled WGS sequence"/>
</dbReference>
<protein>
    <submittedName>
        <fullName evidence="4">p-47 protein</fullName>
    </submittedName>
</protein>
<dbReference type="OrthoDB" id="2082394at2"/>
<accession>A0A1I2TLI4</accession>
<organism evidence="4 5">
    <name type="scientific">Desulfotruncus arcticus DSM 17038</name>
    <dbReference type="NCBI Taxonomy" id="1121424"/>
    <lineage>
        <taxon>Bacteria</taxon>
        <taxon>Bacillati</taxon>
        <taxon>Bacillota</taxon>
        <taxon>Clostridia</taxon>
        <taxon>Eubacteriales</taxon>
        <taxon>Desulfallaceae</taxon>
        <taxon>Desulfotruncus</taxon>
    </lineage>
</organism>
<dbReference type="STRING" id="341036.SAMN05660649_02203"/>
<evidence type="ECO:0000259" key="3">
    <source>
        <dbReference type="Pfam" id="PF06597"/>
    </source>
</evidence>
<proteinExistence type="inferred from homology"/>
<gene>
    <name evidence="4" type="ORF">SAMN05660649_02203</name>
</gene>
<evidence type="ECO:0000256" key="2">
    <source>
        <dbReference type="ARBA" id="ARBA00035010"/>
    </source>
</evidence>
<name>A0A1I2TLI4_9FIRM</name>
<keyword evidence="1" id="KW-0843">Virulence</keyword>
<keyword evidence="5" id="KW-1185">Reference proteome</keyword>
<evidence type="ECO:0000313" key="5">
    <source>
        <dbReference type="Proteomes" id="UP000199337"/>
    </source>
</evidence>
<sequence length="722" mass="79580">MTTTLKTTPPTLPVPDVVAEIVNHNDADTYGWDTVFSIRFNDANTAIADNWSSVSDKVKNFSQAASDAPSYNAKGILGPWQLTVGGDGKNIRMVCPFIEGTYEAGGTRYNLKDYKVVIEVGMEWVPDPDQFAFTVAGNDKVNQIVSALDKSTISQILKDEFAAQQNQLSDSATVTVIKNNLEWMIADGKSNYYIFFNIDKYQDQFLHIYMFEDAWRNNLKFLQDEVSKEQPAVVIVTIENNKTSGIAAAVLPELMSEWFNANIGDFNYVFSVLDLSPQLSKSDKYHWIKPTSTSYAVTDNGTLDNSVFGVLTMTQNRTAASNHQVSNNAIPMGTGSNSANAGFLINGTVFLQNMMLSGARAIFCDAEENDFTVTNDGLTIQNNAKLTWGRFKKDDSPVRSISAKFTADLDAGNLTSDLQYAFGHWESMGEQAVFIGIDVSGYAIEVTEKGKSWFLSKGESSPEYLLEKDGENINAYTALVVTIEKNQFKMSLIHSYLELEFIDLKYPESWEYDVHINFTEQVQLSLKEIDGRQIFWYDQIARNMTVNVTKTKAAVTVGIVEDVIMTVLGLAAVAAPLIDGLRGAIAVGEVTEDAGSAMVTARGFQEAYRLVEDDWVLLDEVDAGTSAARQVRGGWTGFKNAFTATRWKVLGGIAGAVGAIVGGEQLIYEIIENCAKGDWEKVPAFDEFANEVVVPYNWPGVSGYDLKCSWLASSLQIGLKAR</sequence>
<feature type="domain" description="Protein OrfX2/OrfX3/P47" evidence="3">
    <location>
        <begin position="29"/>
        <end position="417"/>
    </location>
</feature>
<evidence type="ECO:0000256" key="1">
    <source>
        <dbReference type="ARBA" id="ARBA00023026"/>
    </source>
</evidence>